<dbReference type="GeneID" id="37267343"/>
<evidence type="ECO:0000256" key="1">
    <source>
        <dbReference type="SAM" id="MobiDB-lite"/>
    </source>
</evidence>
<gene>
    <name evidence="2" type="ORF">FA09DRAFT_271417</name>
</gene>
<dbReference type="EMBL" id="KZ819291">
    <property type="protein sequence ID" value="PWN98621.1"/>
    <property type="molecule type" value="Genomic_DNA"/>
</dbReference>
<evidence type="ECO:0000313" key="3">
    <source>
        <dbReference type="Proteomes" id="UP000245946"/>
    </source>
</evidence>
<dbReference type="Proteomes" id="UP000245946">
    <property type="component" value="Unassembled WGS sequence"/>
</dbReference>
<evidence type="ECO:0000313" key="2">
    <source>
        <dbReference type="EMBL" id="PWN98621.1"/>
    </source>
</evidence>
<keyword evidence="3" id="KW-1185">Reference proteome</keyword>
<sequence>MTECESAEGEARPRSLQPRKASGHLRLLPCVLGLRERLNPALHSSKVECCAASAPNSGPRVTRGLQRSTNGQGARQRAAACAQKLADRLQLKARRSACGAGGGAGLMLAADAADASLTRLRRGRASLTSCPLSHLLALRSPPADAARPGAGDSAEQHAAAALCGMCGMPTPPHADASCSVAERQRAEHAAKSPFHAFAERQADTARTASLFDSTSWSAPRPQPRGQQRRCGRGRSPDVLPPLRSAAAK</sequence>
<organism evidence="2 3">
    <name type="scientific">Tilletiopsis washingtonensis</name>
    <dbReference type="NCBI Taxonomy" id="58919"/>
    <lineage>
        <taxon>Eukaryota</taxon>
        <taxon>Fungi</taxon>
        <taxon>Dikarya</taxon>
        <taxon>Basidiomycota</taxon>
        <taxon>Ustilaginomycotina</taxon>
        <taxon>Exobasidiomycetes</taxon>
        <taxon>Entylomatales</taxon>
        <taxon>Entylomatales incertae sedis</taxon>
        <taxon>Tilletiopsis</taxon>
    </lineage>
</organism>
<dbReference type="AlphaFoldDB" id="A0A316ZAL8"/>
<accession>A0A316ZAL8</accession>
<feature type="region of interest" description="Disordered" evidence="1">
    <location>
        <begin position="191"/>
        <end position="248"/>
    </location>
</feature>
<feature type="region of interest" description="Disordered" evidence="1">
    <location>
        <begin position="1"/>
        <end position="20"/>
    </location>
</feature>
<protein>
    <submittedName>
        <fullName evidence="2">Uncharacterized protein</fullName>
    </submittedName>
</protein>
<feature type="compositionally biased region" description="Polar residues" evidence="1">
    <location>
        <begin position="204"/>
        <end position="217"/>
    </location>
</feature>
<name>A0A316ZAL8_9BASI</name>
<dbReference type="RefSeq" id="XP_025598900.1">
    <property type="nucleotide sequence ID" value="XM_025739797.1"/>
</dbReference>
<reference evidence="2 3" key="1">
    <citation type="journal article" date="2018" name="Mol. Biol. Evol.">
        <title>Broad Genomic Sampling Reveals a Smut Pathogenic Ancestry of the Fungal Clade Ustilaginomycotina.</title>
        <authorList>
            <person name="Kijpornyongpan T."/>
            <person name="Mondo S.J."/>
            <person name="Barry K."/>
            <person name="Sandor L."/>
            <person name="Lee J."/>
            <person name="Lipzen A."/>
            <person name="Pangilinan J."/>
            <person name="LaButti K."/>
            <person name="Hainaut M."/>
            <person name="Henrissat B."/>
            <person name="Grigoriev I.V."/>
            <person name="Spatafora J.W."/>
            <person name="Aime M.C."/>
        </authorList>
    </citation>
    <scope>NUCLEOTIDE SEQUENCE [LARGE SCALE GENOMIC DNA]</scope>
    <source>
        <strain evidence="2 3">MCA 4186</strain>
    </source>
</reference>
<proteinExistence type="predicted"/>